<dbReference type="STRING" id="62062.ENSHHUP00000029183"/>
<evidence type="ECO:0000313" key="2">
    <source>
        <dbReference type="Proteomes" id="UP000314982"/>
    </source>
</evidence>
<reference evidence="2" key="1">
    <citation type="submission" date="2018-06" db="EMBL/GenBank/DDBJ databases">
        <title>Genome assembly of Danube salmon.</title>
        <authorList>
            <person name="Macqueen D.J."/>
            <person name="Gundappa M.K."/>
        </authorList>
    </citation>
    <scope>NUCLEOTIDE SEQUENCE [LARGE SCALE GENOMIC DNA]</scope>
</reference>
<keyword evidence="2" id="KW-1185">Reference proteome</keyword>
<evidence type="ECO:0000313" key="1">
    <source>
        <dbReference type="Ensembl" id="ENSHHUP00000029183.1"/>
    </source>
</evidence>
<reference evidence="1" key="2">
    <citation type="submission" date="2025-08" db="UniProtKB">
        <authorList>
            <consortium name="Ensembl"/>
        </authorList>
    </citation>
    <scope>IDENTIFICATION</scope>
</reference>
<protein>
    <submittedName>
        <fullName evidence="1">Uncharacterized protein</fullName>
    </submittedName>
</protein>
<reference evidence="1" key="3">
    <citation type="submission" date="2025-09" db="UniProtKB">
        <authorList>
            <consortium name="Ensembl"/>
        </authorList>
    </citation>
    <scope>IDENTIFICATION</scope>
</reference>
<dbReference type="Proteomes" id="UP000314982">
    <property type="component" value="Unassembled WGS sequence"/>
</dbReference>
<proteinExistence type="predicted"/>
<sequence>METADGVPVNSRVSSKIQQLLNTLKRPKRPSLREFFIDDFEELVDGKLQISTHENQSCFFTSVI</sequence>
<name>A0A4W5LTD4_9TELE</name>
<dbReference type="Ensembl" id="ENSHHUT00000030399.1">
    <property type="protein sequence ID" value="ENSHHUP00000029183.1"/>
    <property type="gene ID" value="ENSHHUG00000018621.1"/>
</dbReference>
<organism evidence="1 2">
    <name type="scientific">Hucho hucho</name>
    <name type="common">huchen</name>
    <dbReference type="NCBI Taxonomy" id="62062"/>
    <lineage>
        <taxon>Eukaryota</taxon>
        <taxon>Metazoa</taxon>
        <taxon>Chordata</taxon>
        <taxon>Craniata</taxon>
        <taxon>Vertebrata</taxon>
        <taxon>Euteleostomi</taxon>
        <taxon>Actinopterygii</taxon>
        <taxon>Neopterygii</taxon>
        <taxon>Teleostei</taxon>
        <taxon>Protacanthopterygii</taxon>
        <taxon>Salmoniformes</taxon>
        <taxon>Salmonidae</taxon>
        <taxon>Salmoninae</taxon>
        <taxon>Hucho</taxon>
    </lineage>
</organism>
<accession>A0A4W5LTD4</accession>
<dbReference type="GeneTree" id="ENSGT00950000182997"/>
<dbReference type="AlphaFoldDB" id="A0A4W5LTD4"/>